<feature type="region of interest" description="Disordered" evidence="1">
    <location>
        <begin position="339"/>
        <end position="358"/>
    </location>
</feature>
<dbReference type="Proteomes" id="UP000248340">
    <property type="component" value="Unassembled WGS sequence"/>
</dbReference>
<dbReference type="GeneID" id="37139833"/>
<dbReference type="VEuPathDB" id="FungiDB:BO82DRAFT_367760"/>
<feature type="compositionally biased region" description="Low complexity" evidence="1">
    <location>
        <begin position="170"/>
        <end position="185"/>
    </location>
</feature>
<evidence type="ECO:0000256" key="1">
    <source>
        <dbReference type="SAM" id="MobiDB-lite"/>
    </source>
</evidence>
<sequence>MIQYMQQTAVSPGARLSFDSDDFLRLSAAASPVSPSMPWDYVQYTRVANHRTVFDMATNCRVIEPVQAVGSPQSACFLPTANGAVRRLECLVTDLDSPPTPSTDEPSDSFESWSHPLVLVATPTTCSVHFVNRPPTPLLLLLLLLLLPQSIVSPIVSSLLSKMLTSASTDSSRSSYSGSPVSQQSPHHHVWFPPAPRRRPEHYKIPRYYSTPVREDVPESTPLQMYGLEQRAPSICEKPKLLRRFSHALDDIVEDMSLQSTSEKVLSRRRQSFFGIDEEAVMSSTSIASPTMDYYAVPAHPQPPKSRPMSILSTEAWTPPVRRLSRRLSISFSRKKKFRPGQVGSISQPNLIGASTQI</sequence>
<proteinExistence type="predicted"/>
<dbReference type="AlphaFoldDB" id="A0A319C3C5"/>
<gene>
    <name evidence="2" type="ORF">BO82DRAFT_367760</name>
</gene>
<dbReference type="OrthoDB" id="4227585at2759"/>
<name>A0A319C3C5_9EURO</name>
<organism evidence="2 3">
    <name type="scientific">Aspergillus uvarum CBS 121591</name>
    <dbReference type="NCBI Taxonomy" id="1448315"/>
    <lineage>
        <taxon>Eukaryota</taxon>
        <taxon>Fungi</taxon>
        <taxon>Dikarya</taxon>
        <taxon>Ascomycota</taxon>
        <taxon>Pezizomycotina</taxon>
        <taxon>Eurotiomycetes</taxon>
        <taxon>Eurotiomycetidae</taxon>
        <taxon>Eurotiales</taxon>
        <taxon>Aspergillaceae</taxon>
        <taxon>Aspergillus</taxon>
        <taxon>Aspergillus subgen. Circumdati</taxon>
    </lineage>
</organism>
<keyword evidence="3" id="KW-1185">Reference proteome</keyword>
<reference evidence="2 3" key="1">
    <citation type="submission" date="2016-12" db="EMBL/GenBank/DDBJ databases">
        <title>The genomes of Aspergillus section Nigri reveals drivers in fungal speciation.</title>
        <authorList>
            <consortium name="DOE Joint Genome Institute"/>
            <person name="Vesth T.C."/>
            <person name="Nybo J."/>
            <person name="Theobald S."/>
            <person name="Brandl J."/>
            <person name="Frisvad J.C."/>
            <person name="Nielsen K.F."/>
            <person name="Lyhne E.K."/>
            <person name="Kogle M.E."/>
            <person name="Kuo A."/>
            <person name="Riley R."/>
            <person name="Clum A."/>
            <person name="Nolan M."/>
            <person name="Lipzen A."/>
            <person name="Salamov A."/>
            <person name="Henrissat B."/>
            <person name="Wiebenga A."/>
            <person name="De Vries R.P."/>
            <person name="Grigoriev I.V."/>
            <person name="Mortensen U.H."/>
            <person name="Andersen M.R."/>
            <person name="Baker S.E."/>
        </authorList>
    </citation>
    <scope>NUCLEOTIDE SEQUENCE [LARGE SCALE GENOMIC DNA]</scope>
    <source>
        <strain evidence="2 3">CBS 121591</strain>
    </source>
</reference>
<dbReference type="RefSeq" id="XP_025488539.1">
    <property type="nucleotide sequence ID" value="XM_025637092.1"/>
</dbReference>
<evidence type="ECO:0000313" key="3">
    <source>
        <dbReference type="Proteomes" id="UP000248340"/>
    </source>
</evidence>
<evidence type="ECO:0000313" key="2">
    <source>
        <dbReference type="EMBL" id="PYH78339.1"/>
    </source>
</evidence>
<protein>
    <submittedName>
        <fullName evidence="2">Uncharacterized protein</fullName>
    </submittedName>
</protein>
<feature type="compositionally biased region" description="Polar residues" evidence="1">
    <location>
        <begin position="344"/>
        <end position="358"/>
    </location>
</feature>
<accession>A0A319C3C5</accession>
<feature type="compositionally biased region" description="Basic residues" evidence="1">
    <location>
        <begin position="186"/>
        <end position="195"/>
    </location>
</feature>
<dbReference type="EMBL" id="KZ821730">
    <property type="protein sequence ID" value="PYH78339.1"/>
    <property type="molecule type" value="Genomic_DNA"/>
</dbReference>
<feature type="region of interest" description="Disordered" evidence="1">
    <location>
        <begin position="170"/>
        <end position="195"/>
    </location>
</feature>